<sequence length="456" mass="51239">MPPAAAALDYAASKPVIQSFLNDIRLDYLVHLEPGQLNALYSLLDWINPADELRNKTLLLAWIARHFPELKHPVKKMATQTLLTQSMQKKKAFVKKECEGQDWMPDTSRLSGRIRGVREDMHDTSRQYSRIGGVKEDMHDASRRYGQIHGGVEDTHATSRQYSRIRGAMEDMHDAPRQYEEIHGAMEDMHDVSWQHGDIHGDVEDVRDTSRQYGKSHAHGGDRRDTSWQHGKTYGEVEDMRCTSRQHGKTYGAEEQMLDVPMQHGQTQQAPSTPTRNSRQPPRPPQHAQLPTRQSARVSGKMASEVPQWTSYACDLSDVESLAAFSDDIGCASTPDKAEHVHLQAKCQTPPPFFDHEEDGYPDADQMPEIKNHEHQQNNPLGKDTSSASASPQRIPGSLQDGTRPFIPILQNTFFPRICEALRVGHVDTAVLETARLVALVVQIKDVAGEADKQAN</sequence>
<organism evidence="2 3">
    <name type="scientific">Zasmidium cellare ATCC 36951</name>
    <dbReference type="NCBI Taxonomy" id="1080233"/>
    <lineage>
        <taxon>Eukaryota</taxon>
        <taxon>Fungi</taxon>
        <taxon>Dikarya</taxon>
        <taxon>Ascomycota</taxon>
        <taxon>Pezizomycotina</taxon>
        <taxon>Dothideomycetes</taxon>
        <taxon>Dothideomycetidae</taxon>
        <taxon>Mycosphaerellales</taxon>
        <taxon>Mycosphaerellaceae</taxon>
        <taxon>Zasmidium</taxon>
    </lineage>
</organism>
<dbReference type="AlphaFoldDB" id="A0A6A6BZK4"/>
<feature type="region of interest" description="Disordered" evidence="1">
    <location>
        <begin position="374"/>
        <end position="402"/>
    </location>
</feature>
<dbReference type="EMBL" id="ML993630">
    <property type="protein sequence ID" value="KAF2160053.1"/>
    <property type="molecule type" value="Genomic_DNA"/>
</dbReference>
<feature type="compositionally biased region" description="Basic and acidic residues" evidence="1">
    <location>
        <begin position="219"/>
        <end position="229"/>
    </location>
</feature>
<feature type="region of interest" description="Disordered" evidence="1">
    <location>
        <begin position="207"/>
        <end position="229"/>
    </location>
</feature>
<dbReference type="Proteomes" id="UP000799537">
    <property type="component" value="Unassembled WGS sequence"/>
</dbReference>
<feature type="compositionally biased region" description="Polar residues" evidence="1">
    <location>
        <begin position="377"/>
        <end position="392"/>
    </location>
</feature>
<evidence type="ECO:0000313" key="2">
    <source>
        <dbReference type="EMBL" id="KAF2160053.1"/>
    </source>
</evidence>
<feature type="compositionally biased region" description="Polar residues" evidence="1">
    <location>
        <begin position="264"/>
        <end position="280"/>
    </location>
</feature>
<name>A0A6A6BZK4_ZASCE</name>
<feature type="region of interest" description="Disordered" evidence="1">
    <location>
        <begin position="348"/>
        <end position="367"/>
    </location>
</feature>
<keyword evidence="3" id="KW-1185">Reference proteome</keyword>
<dbReference type="RefSeq" id="XP_033660942.1">
    <property type="nucleotide sequence ID" value="XM_033809497.1"/>
</dbReference>
<evidence type="ECO:0000256" key="1">
    <source>
        <dbReference type="SAM" id="MobiDB-lite"/>
    </source>
</evidence>
<reference evidence="2" key="1">
    <citation type="journal article" date="2020" name="Stud. Mycol.">
        <title>101 Dothideomycetes genomes: a test case for predicting lifestyles and emergence of pathogens.</title>
        <authorList>
            <person name="Haridas S."/>
            <person name="Albert R."/>
            <person name="Binder M."/>
            <person name="Bloem J."/>
            <person name="Labutti K."/>
            <person name="Salamov A."/>
            <person name="Andreopoulos B."/>
            <person name="Baker S."/>
            <person name="Barry K."/>
            <person name="Bills G."/>
            <person name="Bluhm B."/>
            <person name="Cannon C."/>
            <person name="Castanera R."/>
            <person name="Culley D."/>
            <person name="Daum C."/>
            <person name="Ezra D."/>
            <person name="Gonzalez J."/>
            <person name="Henrissat B."/>
            <person name="Kuo A."/>
            <person name="Liang C."/>
            <person name="Lipzen A."/>
            <person name="Lutzoni F."/>
            <person name="Magnuson J."/>
            <person name="Mondo S."/>
            <person name="Nolan M."/>
            <person name="Ohm R."/>
            <person name="Pangilinan J."/>
            <person name="Park H.-J."/>
            <person name="Ramirez L."/>
            <person name="Alfaro M."/>
            <person name="Sun H."/>
            <person name="Tritt A."/>
            <person name="Yoshinaga Y."/>
            <person name="Zwiers L.-H."/>
            <person name="Turgeon B."/>
            <person name="Goodwin S."/>
            <person name="Spatafora J."/>
            <person name="Crous P."/>
            <person name="Grigoriev I."/>
        </authorList>
    </citation>
    <scope>NUCLEOTIDE SEQUENCE</scope>
    <source>
        <strain evidence="2">ATCC 36951</strain>
    </source>
</reference>
<protein>
    <submittedName>
        <fullName evidence="2">Uncharacterized protein</fullName>
    </submittedName>
</protein>
<feature type="region of interest" description="Disordered" evidence="1">
    <location>
        <begin position="263"/>
        <end position="303"/>
    </location>
</feature>
<proteinExistence type="predicted"/>
<gene>
    <name evidence="2" type="ORF">M409DRAFT_29503</name>
</gene>
<dbReference type="GeneID" id="54562769"/>
<accession>A0A6A6BZK4</accession>
<evidence type="ECO:0000313" key="3">
    <source>
        <dbReference type="Proteomes" id="UP000799537"/>
    </source>
</evidence>